<evidence type="ECO:0000256" key="1">
    <source>
        <dbReference type="SAM" id="SignalP"/>
    </source>
</evidence>
<evidence type="ECO:0000313" key="3">
    <source>
        <dbReference type="Proteomes" id="UP000244920"/>
    </source>
</evidence>
<accession>A0A2U8FKX2</accession>
<proteinExistence type="predicted"/>
<organism evidence="2 3">
    <name type="scientific">Actinobacillus porcitonsillarum</name>
    <dbReference type="NCBI Taxonomy" id="189834"/>
    <lineage>
        <taxon>Bacteria</taxon>
        <taxon>Pseudomonadati</taxon>
        <taxon>Pseudomonadota</taxon>
        <taxon>Gammaproteobacteria</taxon>
        <taxon>Pasteurellales</taxon>
        <taxon>Pasteurellaceae</taxon>
        <taxon>Actinobacillus</taxon>
    </lineage>
</organism>
<gene>
    <name evidence="2" type="ORF">DDU33_09105</name>
</gene>
<keyword evidence="1" id="KW-0732">Signal</keyword>
<dbReference type="Proteomes" id="UP000244920">
    <property type="component" value="Chromosome"/>
</dbReference>
<protein>
    <submittedName>
        <fullName evidence="2">Uncharacterized protein</fullName>
    </submittedName>
</protein>
<sequence length="155" mass="17227">MKKLVILSIGFITTAIASANEKQEIKLPFNGKPSVVLRVVDFSTKSPRVIDGKSVSISKKQQLCWSSVNVPVSSKVRIAEAFYTPAETDFSSPGMVINASDNKKEFLILGEVASVNNEYISRCWKFDTTDPIGTYHMEIQIGDFVFKNLSFNVIK</sequence>
<dbReference type="AlphaFoldDB" id="A0A2U8FKX2"/>
<dbReference type="KEGG" id="apor:DDU33_09105"/>
<reference evidence="3" key="1">
    <citation type="submission" date="2018-05" db="EMBL/GenBank/DDBJ databases">
        <title>Complete genome sequence of Actinobacillus porcitonsillarum reference strain 9953L55 (CCUG 46996).</title>
        <authorList>
            <person name="Dona V."/>
            <person name="Perreten V."/>
        </authorList>
    </citation>
    <scope>NUCLEOTIDE SEQUENCE [LARGE SCALE GENOMIC DNA]</scope>
    <source>
        <strain evidence="3">9953L55</strain>
    </source>
</reference>
<dbReference type="RefSeq" id="WP_005820965.1">
    <property type="nucleotide sequence ID" value="NZ_CP029206.1"/>
</dbReference>
<name>A0A2U8FKX2_9PAST</name>
<keyword evidence="3" id="KW-1185">Reference proteome</keyword>
<dbReference type="EMBL" id="CP029206">
    <property type="protein sequence ID" value="AWI51629.1"/>
    <property type="molecule type" value="Genomic_DNA"/>
</dbReference>
<feature type="signal peptide" evidence="1">
    <location>
        <begin position="1"/>
        <end position="19"/>
    </location>
</feature>
<evidence type="ECO:0000313" key="2">
    <source>
        <dbReference type="EMBL" id="AWI51629.1"/>
    </source>
</evidence>
<feature type="chain" id="PRO_5015976421" evidence="1">
    <location>
        <begin position="20"/>
        <end position="155"/>
    </location>
</feature>